<evidence type="ECO:0000313" key="3">
    <source>
        <dbReference type="Proteomes" id="UP000249135"/>
    </source>
</evidence>
<proteinExistence type="predicted"/>
<protein>
    <recommendedName>
        <fullName evidence="4">DUF883 family protein</fullName>
    </recommendedName>
</protein>
<gene>
    <name evidence="2" type="ORF">DI563_20100</name>
</gene>
<dbReference type="EMBL" id="QFPP01000312">
    <property type="protein sequence ID" value="PZQ68832.1"/>
    <property type="molecule type" value="Genomic_DNA"/>
</dbReference>
<evidence type="ECO:0008006" key="4">
    <source>
        <dbReference type="Google" id="ProtNLM"/>
    </source>
</evidence>
<keyword evidence="1" id="KW-0472">Membrane</keyword>
<dbReference type="AlphaFoldDB" id="A0A2W5PTG0"/>
<keyword evidence="1" id="KW-0812">Transmembrane</keyword>
<dbReference type="Gene3D" id="1.20.120.20">
    <property type="entry name" value="Apolipoprotein"/>
    <property type="match status" value="1"/>
</dbReference>
<organism evidence="2 3">
    <name type="scientific">Variovorax paradoxus</name>
    <dbReference type="NCBI Taxonomy" id="34073"/>
    <lineage>
        <taxon>Bacteria</taxon>
        <taxon>Pseudomonadati</taxon>
        <taxon>Pseudomonadota</taxon>
        <taxon>Betaproteobacteria</taxon>
        <taxon>Burkholderiales</taxon>
        <taxon>Comamonadaceae</taxon>
        <taxon>Variovorax</taxon>
    </lineage>
</organism>
<accession>A0A2W5PTG0</accession>
<feature type="transmembrane region" description="Helical" evidence="1">
    <location>
        <begin position="100"/>
        <end position="118"/>
    </location>
</feature>
<keyword evidence="1" id="KW-1133">Transmembrane helix</keyword>
<comment type="caution">
    <text evidence="2">The sequence shown here is derived from an EMBL/GenBank/DDBJ whole genome shotgun (WGS) entry which is preliminary data.</text>
</comment>
<evidence type="ECO:0000313" key="2">
    <source>
        <dbReference type="EMBL" id="PZQ68832.1"/>
    </source>
</evidence>
<reference evidence="2 3" key="1">
    <citation type="submission" date="2017-08" db="EMBL/GenBank/DDBJ databases">
        <title>Infants hospitalized years apart are colonized by the same room-sourced microbial strains.</title>
        <authorList>
            <person name="Brooks B."/>
            <person name="Olm M.R."/>
            <person name="Firek B.A."/>
            <person name="Baker R."/>
            <person name="Thomas B.C."/>
            <person name="Morowitz M.J."/>
            <person name="Banfield J.F."/>
        </authorList>
    </citation>
    <scope>NUCLEOTIDE SEQUENCE [LARGE SCALE GENOMIC DNA]</scope>
    <source>
        <strain evidence="2">S2_005_003_R2_41</strain>
    </source>
</reference>
<name>A0A2W5PTG0_VARPD</name>
<evidence type="ECO:0000256" key="1">
    <source>
        <dbReference type="SAM" id="Phobius"/>
    </source>
</evidence>
<sequence>MNSTAKTPSQLADDLRSTAQDAVDSTRAYAQNAVDAAGQKVRSLRSDMEPAVEQIASRVQQAVQRGLEAASKTGVRAQERFGEAAQVTTRYIADQPVRSVLVAAAAGAAITALLVLATRRNRDDY</sequence>
<dbReference type="Proteomes" id="UP000249135">
    <property type="component" value="Unassembled WGS sequence"/>
</dbReference>